<dbReference type="GeneID" id="68297258"/>
<dbReference type="Proteomes" id="UP000825890">
    <property type="component" value="Unassembled WGS sequence"/>
</dbReference>
<evidence type="ECO:0000313" key="1">
    <source>
        <dbReference type="EMBL" id="GIZ48631.1"/>
    </source>
</evidence>
<dbReference type="RefSeq" id="XP_044663118.1">
    <property type="nucleotide sequence ID" value="XM_044807183.1"/>
</dbReference>
<sequence>MPVVPMHQNLVGPYIDPEERLADLRWALGSVPLPWRTNCCPSCWLSSTTLKRPDMATIMPPFERTSHKWRRTFWILE</sequence>
<reference evidence="1 2" key="1">
    <citation type="submission" date="2021-01" db="EMBL/GenBank/DDBJ databases">
        <title>Cercospora kikuchii MAFF 305040 whole genome shotgun sequence.</title>
        <authorList>
            <person name="Kashiwa T."/>
            <person name="Suzuki T."/>
        </authorList>
    </citation>
    <scope>NUCLEOTIDE SEQUENCE [LARGE SCALE GENOMIC DNA]</scope>
    <source>
        <strain evidence="1 2">MAFF 305040</strain>
    </source>
</reference>
<organism evidence="1 2">
    <name type="scientific">Cercospora kikuchii</name>
    <dbReference type="NCBI Taxonomy" id="84275"/>
    <lineage>
        <taxon>Eukaryota</taxon>
        <taxon>Fungi</taxon>
        <taxon>Dikarya</taxon>
        <taxon>Ascomycota</taxon>
        <taxon>Pezizomycotina</taxon>
        <taxon>Dothideomycetes</taxon>
        <taxon>Dothideomycetidae</taxon>
        <taxon>Mycosphaerellales</taxon>
        <taxon>Mycosphaerellaceae</taxon>
        <taxon>Cercospora</taxon>
    </lineage>
</organism>
<dbReference type="AlphaFoldDB" id="A0A9P3FIJ1"/>
<accession>A0A9P3FIJ1</accession>
<dbReference type="EMBL" id="BOLY01000008">
    <property type="protein sequence ID" value="GIZ48631.1"/>
    <property type="molecule type" value="Genomic_DNA"/>
</dbReference>
<evidence type="ECO:0000313" key="2">
    <source>
        <dbReference type="Proteomes" id="UP000825890"/>
    </source>
</evidence>
<proteinExistence type="predicted"/>
<comment type="caution">
    <text evidence="1">The sequence shown here is derived from an EMBL/GenBank/DDBJ whole genome shotgun (WGS) entry which is preliminary data.</text>
</comment>
<name>A0A9P3FIJ1_9PEZI</name>
<keyword evidence="2" id="KW-1185">Reference proteome</keyword>
<protein>
    <submittedName>
        <fullName evidence="1">Uncharacterized protein</fullName>
    </submittedName>
</protein>
<gene>
    <name evidence="1" type="ORF">CKM354_001168300</name>
</gene>